<proteinExistence type="predicted"/>
<evidence type="ECO:0000313" key="2">
    <source>
        <dbReference type="EMBL" id="MBT0665871.1"/>
    </source>
</evidence>
<keyword evidence="3" id="KW-1185">Reference proteome</keyword>
<reference evidence="2 3" key="1">
    <citation type="submission" date="2021-05" db="EMBL/GenBank/DDBJ databases">
        <title>The draft genome of Geobacter pelophilus DSM 12255.</title>
        <authorList>
            <person name="Xu Z."/>
            <person name="Masuda Y."/>
            <person name="Itoh H."/>
            <person name="Senoo K."/>
        </authorList>
    </citation>
    <scope>NUCLEOTIDE SEQUENCE [LARGE SCALE GENOMIC DNA]</scope>
    <source>
        <strain evidence="2 3">DSM 12255</strain>
    </source>
</reference>
<feature type="region of interest" description="Disordered" evidence="1">
    <location>
        <begin position="21"/>
        <end position="45"/>
    </location>
</feature>
<organism evidence="2 3">
    <name type="scientific">Geoanaerobacter pelophilus</name>
    <dbReference type="NCBI Taxonomy" id="60036"/>
    <lineage>
        <taxon>Bacteria</taxon>
        <taxon>Pseudomonadati</taxon>
        <taxon>Thermodesulfobacteriota</taxon>
        <taxon>Desulfuromonadia</taxon>
        <taxon>Geobacterales</taxon>
        <taxon>Geobacteraceae</taxon>
        <taxon>Geoanaerobacter</taxon>
    </lineage>
</organism>
<dbReference type="EMBL" id="JAHCVJ010000007">
    <property type="protein sequence ID" value="MBT0665871.1"/>
    <property type="molecule type" value="Genomic_DNA"/>
</dbReference>
<comment type="caution">
    <text evidence="2">The sequence shown here is derived from an EMBL/GenBank/DDBJ whole genome shotgun (WGS) entry which is preliminary data.</text>
</comment>
<sequence>MNQKVSSAVFLEWKAERNAADGLFPDLEDEDSQKAPDARLERQEE</sequence>
<dbReference type="Proteomes" id="UP000811899">
    <property type="component" value="Unassembled WGS sequence"/>
</dbReference>
<evidence type="ECO:0000313" key="3">
    <source>
        <dbReference type="Proteomes" id="UP000811899"/>
    </source>
</evidence>
<evidence type="ECO:0000256" key="1">
    <source>
        <dbReference type="SAM" id="MobiDB-lite"/>
    </source>
</evidence>
<feature type="compositionally biased region" description="Basic and acidic residues" evidence="1">
    <location>
        <begin position="32"/>
        <end position="45"/>
    </location>
</feature>
<accession>A0AAW4LBU9</accession>
<name>A0AAW4LBU9_9BACT</name>
<gene>
    <name evidence="2" type="ORF">KI809_16290</name>
</gene>
<dbReference type="RefSeq" id="WP_214172639.1">
    <property type="nucleotide sequence ID" value="NZ_JAHCVJ010000007.1"/>
</dbReference>
<dbReference type="AlphaFoldDB" id="A0AAW4LBU9"/>
<protein>
    <submittedName>
        <fullName evidence="2">Uncharacterized protein</fullName>
    </submittedName>
</protein>